<dbReference type="Proteomes" id="UP000838412">
    <property type="component" value="Chromosome 6"/>
</dbReference>
<dbReference type="GO" id="GO:0038023">
    <property type="term" value="F:signaling receptor activity"/>
    <property type="evidence" value="ECO:0007669"/>
    <property type="project" value="TreeGrafter"/>
</dbReference>
<feature type="domain" description="F5/8 type C" evidence="10">
    <location>
        <begin position="35"/>
        <end position="179"/>
    </location>
</feature>
<comment type="caution">
    <text evidence="7">Lacks conserved residue(s) required for the propagation of feature annotation.</text>
</comment>
<feature type="domain" description="Sushi" evidence="11">
    <location>
        <begin position="184"/>
        <end position="246"/>
    </location>
</feature>
<dbReference type="PROSITE" id="PS01286">
    <property type="entry name" value="FA58C_2"/>
    <property type="match status" value="1"/>
</dbReference>
<gene>
    <name evidence="12" type="primary">NRP2</name>
    <name evidence="12" type="ORF">BLAG_LOCUS21124</name>
</gene>
<dbReference type="InterPro" id="IPR035976">
    <property type="entry name" value="Sushi/SCR/CCP_sf"/>
</dbReference>
<evidence type="ECO:0000259" key="11">
    <source>
        <dbReference type="PROSITE" id="PS50923"/>
    </source>
</evidence>
<dbReference type="InterPro" id="IPR008979">
    <property type="entry name" value="Galactose-bd-like_sf"/>
</dbReference>
<dbReference type="CDD" id="cd00057">
    <property type="entry name" value="FA58C"/>
    <property type="match status" value="1"/>
</dbReference>
<name>A0A8K0EZ92_BRALA</name>
<evidence type="ECO:0000256" key="4">
    <source>
        <dbReference type="ARBA" id="ARBA00022889"/>
    </source>
</evidence>
<feature type="transmembrane region" description="Helical" evidence="9">
    <location>
        <begin position="288"/>
        <end position="312"/>
    </location>
</feature>
<dbReference type="GO" id="GO:0012505">
    <property type="term" value="C:endomembrane system"/>
    <property type="evidence" value="ECO:0007669"/>
    <property type="project" value="UniProtKB-SubCell"/>
</dbReference>
<proteinExistence type="predicted"/>
<keyword evidence="3" id="KW-0964">Secreted</keyword>
<dbReference type="Gene3D" id="2.60.120.260">
    <property type="entry name" value="Galactose-binding domain-like"/>
    <property type="match status" value="1"/>
</dbReference>
<dbReference type="PROSITE" id="PS01285">
    <property type="entry name" value="FA58C_1"/>
    <property type="match status" value="1"/>
</dbReference>
<evidence type="ECO:0000256" key="7">
    <source>
        <dbReference type="PROSITE-ProRule" id="PRU00302"/>
    </source>
</evidence>
<dbReference type="AlphaFoldDB" id="A0A8K0EZ92"/>
<evidence type="ECO:0000313" key="13">
    <source>
        <dbReference type="Proteomes" id="UP000838412"/>
    </source>
</evidence>
<evidence type="ECO:0000313" key="12">
    <source>
        <dbReference type="EMBL" id="CAH1268009.1"/>
    </source>
</evidence>
<evidence type="ECO:0000256" key="3">
    <source>
        <dbReference type="ARBA" id="ARBA00022525"/>
    </source>
</evidence>
<organism evidence="12 13">
    <name type="scientific">Branchiostoma lanceolatum</name>
    <name type="common">Common lancelet</name>
    <name type="synonym">Amphioxus lanceolatum</name>
    <dbReference type="NCBI Taxonomy" id="7740"/>
    <lineage>
        <taxon>Eukaryota</taxon>
        <taxon>Metazoa</taxon>
        <taxon>Chordata</taxon>
        <taxon>Cephalochordata</taxon>
        <taxon>Leptocardii</taxon>
        <taxon>Amphioxiformes</taxon>
        <taxon>Branchiostomatidae</taxon>
        <taxon>Branchiostoma</taxon>
    </lineage>
</organism>
<keyword evidence="13" id="KW-1185">Reference proteome</keyword>
<dbReference type="SUPFAM" id="SSF57535">
    <property type="entry name" value="Complement control module/SCR domain"/>
    <property type="match status" value="1"/>
</dbReference>
<dbReference type="SMART" id="SM00231">
    <property type="entry name" value="FA58C"/>
    <property type="match status" value="1"/>
</dbReference>
<keyword evidence="6 7" id="KW-1015">Disulfide bond</keyword>
<dbReference type="NCBIfam" id="NF041738">
    <property type="entry name" value="GG_III-CTERM"/>
    <property type="match status" value="1"/>
</dbReference>
<keyword evidence="9" id="KW-1133">Transmembrane helix</keyword>
<dbReference type="Gene3D" id="2.10.70.10">
    <property type="entry name" value="Complement Module, domain 1"/>
    <property type="match status" value="1"/>
</dbReference>
<dbReference type="InterPro" id="IPR000436">
    <property type="entry name" value="Sushi_SCR_CCP_dom"/>
</dbReference>
<evidence type="ECO:0000256" key="8">
    <source>
        <dbReference type="SAM" id="MobiDB-lite"/>
    </source>
</evidence>
<evidence type="ECO:0000256" key="5">
    <source>
        <dbReference type="ARBA" id="ARBA00023136"/>
    </source>
</evidence>
<feature type="disulfide bond" evidence="7">
    <location>
        <begin position="186"/>
        <end position="229"/>
    </location>
</feature>
<dbReference type="PANTHER" id="PTHR46806:SF5">
    <property type="entry name" value="F5_8 TYPE C DOMAIN-CONTAINING PROTEIN"/>
    <property type="match status" value="1"/>
</dbReference>
<dbReference type="GO" id="GO:0005576">
    <property type="term" value="C:extracellular region"/>
    <property type="evidence" value="ECO:0007669"/>
    <property type="project" value="UniProtKB-SubCell"/>
</dbReference>
<evidence type="ECO:0000256" key="2">
    <source>
        <dbReference type="ARBA" id="ARBA00004613"/>
    </source>
</evidence>
<keyword evidence="4" id="KW-0130">Cell adhesion</keyword>
<dbReference type="Pfam" id="PF00084">
    <property type="entry name" value="Sushi"/>
    <property type="match status" value="1"/>
</dbReference>
<dbReference type="OrthoDB" id="10028859at2759"/>
<sequence>MAFTSHPRCYFELICFMVHVVFIIATGATTVHATCGRELGMKSGSIKNEQITASTISGDWYAYYARIDDEYAWYPSTYNTNQWLQVDLRHQTVITGVETQGHSWTYSYYVKTFKLQFRVGNTTTMFQNAFDGKVFQGSSGANQIKVNNFPAPIVASAIRFLPQSWYYRGIALRVELLGCNLSDITCGEPPSIPNAMIITNNSDNSFGEWRKYECAAGFSSDVSEYHLICGINGTWYWTNGAPDCSKIPTRTTSTRPPVTTVPSPATTVPSVASSTKSPSNISAGLSSIIPIAAGAGGGLVLLVVIVVIVIVCRRKRRGRSDTVKLDDLQGPPGTSVRTEDRPEDVTFVHNDMYESVDNTGTTGHRLGEHPEEVGLVRNDMYESVNRTGEDSSSVTLLPASEGAAALYSVVDKKPCGADDEGMVDNIIYG</sequence>
<feature type="region of interest" description="Disordered" evidence="8">
    <location>
        <begin position="248"/>
        <end position="276"/>
    </location>
</feature>
<dbReference type="PROSITE" id="PS50022">
    <property type="entry name" value="FA58C_3"/>
    <property type="match status" value="1"/>
</dbReference>
<keyword evidence="7" id="KW-0768">Sushi</keyword>
<dbReference type="GO" id="GO:0005886">
    <property type="term" value="C:plasma membrane"/>
    <property type="evidence" value="ECO:0007669"/>
    <property type="project" value="TreeGrafter"/>
</dbReference>
<evidence type="ECO:0000256" key="1">
    <source>
        <dbReference type="ARBA" id="ARBA00004184"/>
    </source>
</evidence>
<keyword evidence="9" id="KW-0812">Transmembrane</keyword>
<dbReference type="InterPro" id="IPR050633">
    <property type="entry name" value="Neuropilin_MCO_CoagFactor"/>
</dbReference>
<dbReference type="InterPro" id="IPR000421">
    <property type="entry name" value="FA58C"/>
</dbReference>
<dbReference type="EMBL" id="OV696691">
    <property type="protein sequence ID" value="CAH1268009.1"/>
    <property type="molecule type" value="Genomic_DNA"/>
</dbReference>
<evidence type="ECO:0000256" key="9">
    <source>
        <dbReference type="SAM" id="Phobius"/>
    </source>
</evidence>
<keyword evidence="5 9" id="KW-0472">Membrane</keyword>
<evidence type="ECO:0000256" key="6">
    <source>
        <dbReference type="ARBA" id="ARBA00023157"/>
    </source>
</evidence>
<dbReference type="PANTHER" id="PTHR46806">
    <property type="entry name" value="F5/8 TYPE C DOMAIN-CONTAINING PROTEIN"/>
    <property type="match status" value="1"/>
</dbReference>
<dbReference type="PROSITE" id="PS50923">
    <property type="entry name" value="SUSHI"/>
    <property type="match status" value="1"/>
</dbReference>
<dbReference type="CDD" id="cd00033">
    <property type="entry name" value="CCP"/>
    <property type="match status" value="1"/>
</dbReference>
<protein>
    <submittedName>
        <fullName evidence="12">NRP2 protein</fullName>
    </submittedName>
</protein>
<dbReference type="SUPFAM" id="SSF49785">
    <property type="entry name" value="Galactose-binding domain-like"/>
    <property type="match status" value="1"/>
</dbReference>
<dbReference type="FunFam" id="2.60.120.260:FF:000002">
    <property type="entry name" value="Coagulation factor VIII"/>
    <property type="match status" value="1"/>
</dbReference>
<dbReference type="GO" id="GO:0007155">
    <property type="term" value="P:cell adhesion"/>
    <property type="evidence" value="ECO:0007669"/>
    <property type="project" value="UniProtKB-KW"/>
</dbReference>
<dbReference type="Pfam" id="PF00754">
    <property type="entry name" value="F5_F8_type_C"/>
    <property type="match status" value="1"/>
</dbReference>
<accession>A0A8K0EZ92</accession>
<comment type="subcellular location">
    <subcellularLocation>
        <location evidence="1">Endomembrane system</location>
        <topology evidence="1">Peripheral membrane protein</topology>
    </subcellularLocation>
    <subcellularLocation>
        <location evidence="2">Secreted</location>
    </subcellularLocation>
</comment>
<evidence type="ECO:0000259" key="10">
    <source>
        <dbReference type="PROSITE" id="PS50022"/>
    </source>
</evidence>
<reference evidence="12" key="1">
    <citation type="submission" date="2022-01" db="EMBL/GenBank/DDBJ databases">
        <authorList>
            <person name="Braso-Vives M."/>
        </authorList>
    </citation>
    <scope>NUCLEOTIDE SEQUENCE</scope>
</reference>